<keyword evidence="2 5" id="KW-0689">Ribosomal protein</keyword>
<name>A0A177TET8_9BASI</name>
<evidence type="ECO:0000256" key="2">
    <source>
        <dbReference type="ARBA" id="ARBA00022980"/>
    </source>
</evidence>
<dbReference type="GO" id="GO:0032543">
    <property type="term" value="P:mitochondrial translation"/>
    <property type="evidence" value="ECO:0007669"/>
    <property type="project" value="TreeGrafter"/>
</dbReference>
<dbReference type="HAMAP" id="MF_00270">
    <property type="entry name" value="Ribosomal_bS18"/>
    <property type="match status" value="1"/>
</dbReference>
<evidence type="ECO:0000256" key="5">
    <source>
        <dbReference type="RuleBase" id="RU003910"/>
    </source>
</evidence>
<dbReference type="SUPFAM" id="SSF46911">
    <property type="entry name" value="Ribosomal protein S18"/>
    <property type="match status" value="1"/>
</dbReference>
<evidence type="ECO:0000313" key="8">
    <source>
        <dbReference type="Proteomes" id="UP000077521"/>
    </source>
</evidence>
<evidence type="ECO:0000256" key="1">
    <source>
        <dbReference type="ARBA" id="ARBA00005589"/>
    </source>
</evidence>
<organism evidence="7 8">
    <name type="scientific">Tilletia indica</name>
    <dbReference type="NCBI Taxonomy" id="43049"/>
    <lineage>
        <taxon>Eukaryota</taxon>
        <taxon>Fungi</taxon>
        <taxon>Dikarya</taxon>
        <taxon>Basidiomycota</taxon>
        <taxon>Ustilaginomycotina</taxon>
        <taxon>Exobasidiomycetes</taxon>
        <taxon>Tilletiales</taxon>
        <taxon>Tilletiaceae</taxon>
        <taxon>Tilletia</taxon>
    </lineage>
</organism>
<feature type="region of interest" description="Disordered" evidence="6">
    <location>
        <begin position="59"/>
        <end position="169"/>
    </location>
</feature>
<proteinExistence type="inferred from homology"/>
<comment type="caution">
    <text evidence="7">The sequence shown here is derived from an EMBL/GenBank/DDBJ whole genome shotgun (WGS) entry which is preliminary data.</text>
</comment>
<keyword evidence="3 5" id="KW-0687">Ribonucleoprotein</keyword>
<dbReference type="AlphaFoldDB" id="A0A177TET8"/>
<dbReference type="PANTHER" id="PTHR13479:SF40">
    <property type="entry name" value="SMALL RIBOSOMAL SUBUNIT PROTEIN BS18M"/>
    <property type="match status" value="1"/>
</dbReference>
<dbReference type="Pfam" id="PF01084">
    <property type="entry name" value="Ribosomal_S18"/>
    <property type="match status" value="1"/>
</dbReference>
<dbReference type="Gene3D" id="4.10.640.10">
    <property type="entry name" value="Ribosomal protein S18"/>
    <property type="match status" value="1"/>
</dbReference>
<dbReference type="Proteomes" id="UP000077521">
    <property type="component" value="Unassembled WGS sequence"/>
</dbReference>
<sequence>MAFTLPALALRRSTTAALVSGSCSRAVAATAPPSALSLALASSRQSSYYQRTFATSALRAEEQSNKQRSTPTSSGSSSSDSAKRDSVKAKPRKELFSVFTPSSRSQQAALRNNKDASSSSASSSSSSSAAATADGETTTDAEAEVDSDAAEGSSPTTAPQVPTGPKMNSRYLHGQLIAPTAFTPLSQVNSPTEQSPYRNRARPLLGPSANLAKRLDPFFKLGLNPSKPTLKDDSYKNPSLLTPFVSDLGRILPRNRTGLTRKGQRQVGKAIRRARAMGLVPIFNRGTGRSSGYAWR</sequence>
<feature type="compositionally biased region" description="Low complexity" evidence="6">
    <location>
        <begin position="116"/>
        <end position="136"/>
    </location>
</feature>
<feature type="compositionally biased region" description="Acidic residues" evidence="6">
    <location>
        <begin position="137"/>
        <end position="149"/>
    </location>
</feature>
<feature type="compositionally biased region" description="Basic and acidic residues" evidence="6">
    <location>
        <begin position="81"/>
        <end position="95"/>
    </location>
</feature>
<dbReference type="InterPro" id="IPR036870">
    <property type="entry name" value="Ribosomal_bS18_sf"/>
</dbReference>
<evidence type="ECO:0000256" key="3">
    <source>
        <dbReference type="ARBA" id="ARBA00023274"/>
    </source>
</evidence>
<dbReference type="GO" id="GO:0070181">
    <property type="term" value="F:small ribosomal subunit rRNA binding"/>
    <property type="evidence" value="ECO:0007669"/>
    <property type="project" value="TreeGrafter"/>
</dbReference>
<protein>
    <recommendedName>
        <fullName evidence="4">Small ribosomal subunit protein bS18m</fullName>
    </recommendedName>
</protein>
<comment type="similarity">
    <text evidence="1 5">Belongs to the bacterial ribosomal protein bS18 family.</text>
</comment>
<dbReference type="PANTHER" id="PTHR13479">
    <property type="entry name" value="30S RIBOSOMAL PROTEIN S18"/>
    <property type="match status" value="1"/>
</dbReference>
<evidence type="ECO:0000313" key="7">
    <source>
        <dbReference type="EMBL" id="KAE8259379.1"/>
    </source>
</evidence>
<dbReference type="GO" id="GO:0005763">
    <property type="term" value="C:mitochondrial small ribosomal subunit"/>
    <property type="evidence" value="ECO:0007669"/>
    <property type="project" value="TreeGrafter"/>
</dbReference>
<feature type="compositionally biased region" description="Polar residues" evidence="6">
    <location>
        <begin position="99"/>
        <end position="110"/>
    </location>
</feature>
<dbReference type="InterPro" id="IPR001648">
    <property type="entry name" value="Ribosomal_bS18"/>
</dbReference>
<gene>
    <name evidence="7" type="ORF">A4X13_0g1053</name>
</gene>
<dbReference type="PRINTS" id="PR00974">
    <property type="entry name" value="RIBOSOMALS18"/>
</dbReference>
<reference evidence="7" key="1">
    <citation type="submission" date="2016-04" db="EMBL/GenBank/DDBJ databases">
        <authorList>
            <person name="Nguyen H.D."/>
            <person name="Samba Siva P."/>
            <person name="Cullis J."/>
            <person name="Levesque C.A."/>
            <person name="Hambleton S."/>
        </authorList>
    </citation>
    <scope>NUCLEOTIDE SEQUENCE</scope>
    <source>
        <strain evidence="7">DAOMC 236416</strain>
    </source>
</reference>
<keyword evidence="8" id="KW-1185">Reference proteome</keyword>
<dbReference type="GO" id="GO:0003735">
    <property type="term" value="F:structural constituent of ribosome"/>
    <property type="evidence" value="ECO:0007669"/>
    <property type="project" value="InterPro"/>
</dbReference>
<evidence type="ECO:0000256" key="4">
    <source>
        <dbReference type="ARBA" id="ARBA00035264"/>
    </source>
</evidence>
<feature type="compositionally biased region" description="Low complexity" evidence="6">
    <location>
        <begin position="68"/>
        <end position="80"/>
    </location>
</feature>
<accession>A0A177TET8</accession>
<dbReference type="EMBL" id="LWDF02000038">
    <property type="protein sequence ID" value="KAE8259379.1"/>
    <property type="molecule type" value="Genomic_DNA"/>
</dbReference>
<evidence type="ECO:0000256" key="6">
    <source>
        <dbReference type="SAM" id="MobiDB-lite"/>
    </source>
</evidence>
<reference evidence="7" key="2">
    <citation type="journal article" date="2019" name="IMA Fungus">
        <title>Genome sequencing and comparison of five Tilletia species to identify candidate genes for the detection of regulated species infecting wheat.</title>
        <authorList>
            <person name="Nguyen H.D.T."/>
            <person name="Sultana T."/>
            <person name="Kesanakurti P."/>
            <person name="Hambleton S."/>
        </authorList>
    </citation>
    <scope>NUCLEOTIDE SEQUENCE</scope>
    <source>
        <strain evidence="7">DAOMC 236416</strain>
    </source>
</reference>
<dbReference type="NCBIfam" id="TIGR00165">
    <property type="entry name" value="S18"/>
    <property type="match status" value="1"/>
</dbReference>